<keyword evidence="3 4" id="KW-0472">Membrane</keyword>
<sequence>MKNRSTLRYFIYLLFFGALLLGGFKIESNLKVQAEENFLLTPVFYYSIFFPVIYGALLAIPFIPRLSKDRKNLKYNWRKFSIFGIPSLLVLLFPAYYFTLLSWGDFIGFANILFGNERLHFFSGIILGFTIIYSIEYKEE</sequence>
<reference evidence="5 6" key="1">
    <citation type="submission" date="2022-01" db="EMBL/GenBank/DDBJ databases">
        <title>Alkalihalobacillus sp. EGI L200015, a novel bacterium isolated from a salt lake sediment.</title>
        <authorList>
            <person name="Gao L."/>
            <person name="Fang B.-Z."/>
            <person name="Li W.-J."/>
        </authorList>
    </citation>
    <scope>NUCLEOTIDE SEQUENCE [LARGE SCALE GENOMIC DNA]</scope>
    <source>
        <strain evidence="5 6">KCTC 12718</strain>
    </source>
</reference>
<dbReference type="SUPFAM" id="SSF118215">
    <property type="entry name" value="Proton glutamate symport protein"/>
    <property type="match status" value="1"/>
</dbReference>
<evidence type="ECO:0000313" key="6">
    <source>
        <dbReference type="Proteomes" id="UP001649381"/>
    </source>
</evidence>
<gene>
    <name evidence="5" type="ORF">L2716_03405</name>
</gene>
<evidence type="ECO:0000256" key="4">
    <source>
        <dbReference type="SAM" id="Phobius"/>
    </source>
</evidence>
<feature type="transmembrane region" description="Helical" evidence="4">
    <location>
        <begin position="7"/>
        <end position="26"/>
    </location>
</feature>
<feature type="transmembrane region" description="Helical" evidence="4">
    <location>
        <begin position="80"/>
        <end position="99"/>
    </location>
</feature>
<keyword evidence="2 4" id="KW-1133">Transmembrane helix</keyword>
<dbReference type="RefSeq" id="WP_236331791.1">
    <property type="nucleotide sequence ID" value="NZ_JAKIJS010000001.1"/>
</dbReference>
<evidence type="ECO:0000313" key="5">
    <source>
        <dbReference type="EMBL" id="MCF6136762.1"/>
    </source>
</evidence>
<dbReference type="Proteomes" id="UP001649381">
    <property type="component" value="Unassembled WGS sequence"/>
</dbReference>
<dbReference type="InterPro" id="IPR036458">
    <property type="entry name" value="Na:dicarbo_symporter_sf"/>
</dbReference>
<feature type="transmembrane region" description="Helical" evidence="4">
    <location>
        <begin position="38"/>
        <end position="60"/>
    </location>
</feature>
<comment type="caution">
    <text evidence="5">The sequence shown here is derived from an EMBL/GenBank/DDBJ whole genome shotgun (WGS) entry which is preliminary data.</text>
</comment>
<accession>A0ABS9GZ05</accession>
<keyword evidence="1 4" id="KW-0812">Transmembrane</keyword>
<dbReference type="EMBL" id="JAKIJS010000001">
    <property type="protein sequence ID" value="MCF6136762.1"/>
    <property type="molecule type" value="Genomic_DNA"/>
</dbReference>
<proteinExistence type="predicted"/>
<evidence type="ECO:0000256" key="2">
    <source>
        <dbReference type="ARBA" id="ARBA00022989"/>
    </source>
</evidence>
<protein>
    <submittedName>
        <fullName evidence="5">Uncharacterized protein</fullName>
    </submittedName>
</protein>
<evidence type="ECO:0000256" key="3">
    <source>
        <dbReference type="ARBA" id="ARBA00023136"/>
    </source>
</evidence>
<feature type="transmembrane region" description="Helical" evidence="4">
    <location>
        <begin position="119"/>
        <end position="135"/>
    </location>
</feature>
<evidence type="ECO:0000256" key="1">
    <source>
        <dbReference type="ARBA" id="ARBA00022692"/>
    </source>
</evidence>
<keyword evidence="6" id="KW-1185">Reference proteome</keyword>
<organism evidence="5 6">
    <name type="scientific">Pseudalkalibacillus berkeleyi</name>
    <dbReference type="NCBI Taxonomy" id="1069813"/>
    <lineage>
        <taxon>Bacteria</taxon>
        <taxon>Bacillati</taxon>
        <taxon>Bacillota</taxon>
        <taxon>Bacilli</taxon>
        <taxon>Bacillales</taxon>
        <taxon>Fictibacillaceae</taxon>
        <taxon>Pseudalkalibacillus</taxon>
    </lineage>
</organism>
<name>A0ABS9GZ05_9BACL</name>